<organism evidence="2 3">
    <name type="scientific">Candidatus Rhodobacter oscarellae</name>
    <dbReference type="NCBI Taxonomy" id="1675527"/>
    <lineage>
        <taxon>Bacteria</taxon>
        <taxon>Pseudomonadati</taxon>
        <taxon>Pseudomonadota</taxon>
        <taxon>Alphaproteobacteria</taxon>
        <taxon>Rhodobacterales</taxon>
        <taxon>Rhodobacter group</taxon>
        <taxon>Rhodobacter</taxon>
    </lineage>
</organism>
<gene>
    <name evidence="2" type="ORF">AIOL_000308</name>
</gene>
<reference evidence="2 3" key="1">
    <citation type="submission" date="2015-06" db="EMBL/GenBank/DDBJ databases">
        <title>Draft genome sequence of an Alphaproteobacteria species associated to the Mediterranean sponge Oscarella lobularis.</title>
        <authorList>
            <person name="Jourda C."/>
            <person name="Santini S."/>
            <person name="Claverie J.-M."/>
        </authorList>
    </citation>
    <scope>NUCLEOTIDE SEQUENCE [LARGE SCALE GENOMIC DNA]</scope>
    <source>
        <strain evidence="2">IGS</strain>
    </source>
</reference>
<dbReference type="OrthoDB" id="7876689at2"/>
<keyword evidence="3" id="KW-1185">Reference proteome</keyword>
<keyword evidence="2" id="KW-0670">Pyruvate</keyword>
<protein>
    <submittedName>
        <fullName evidence="2">Pyruvate/2-oxoglutarate dehydrogenase complex, dihydrolipoamide acyltransferase (E2) component</fullName>
    </submittedName>
</protein>
<dbReference type="PROSITE" id="PS51257">
    <property type="entry name" value="PROKAR_LIPOPROTEIN"/>
    <property type="match status" value="1"/>
</dbReference>
<accession>A0A0J9EBL1</accession>
<dbReference type="PATRIC" id="fig|1675527.3.peg.355"/>
<dbReference type="GO" id="GO:0016746">
    <property type="term" value="F:acyltransferase activity"/>
    <property type="evidence" value="ECO:0007669"/>
    <property type="project" value="UniProtKB-KW"/>
</dbReference>
<name>A0A0J9EBL1_9RHOB</name>
<dbReference type="Proteomes" id="UP000037178">
    <property type="component" value="Unassembled WGS sequence"/>
</dbReference>
<evidence type="ECO:0000313" key="3">
    <source>
        <dbReference type="Proteomes" id="UP000037178"/>
    </source>
</evidence>
<evidence type="ECO:0000313" key="2">
    <source>
        <dbReference type="EMBL" id="KMW60155.1"/>
    </source>
</evidence>
<dbReference type="AlphaFoldDB" id="A0A0J9EBL1"/>
<dbReference type="Pfam" id="PF11233">
    <property type="entry name" value="DUF3035"/>
    <property type="match status" value="1"/>
</dbReference>
<sequence length="178" mass="19317">MRATGTKILVVLLAVSLMAGCSRNKEPRLLNISSSTDGPDEFSILPNKPLQEPPSFKELPTPTPGGANRVDPAPEADAIIALGGNPAAASRGIPSSDSGLVSYASRNGRSGTIRQQLASEDLEFRRRNDGRILERLFNVNVYFRAYQNQSLDQYAELERFRRAGVRTPAAPPPEVAEQ</sequence>
<keyword evidence="2" id="KW-0012">Acyltransferase</keyword>
<dbReference type="STRING" id="1675527.AIOL_000308"/>
<evidence type="ECO:0000256" key="1">
    <source>
        <dbReference type="SAM" id="MobiDB-lite"/>
    </source>
</evidence>
<comment type="caution">
    <text evidence="2">The sequence shown here is derived from an EMBL/GenBank/DDBJ whole genome shotgun (WGS) entry which is preliminary data.</text>
</comment>
<proteinExistence type="predicted"/>
<keyword evidence="2" id="KW-0808">Transferase</keyword>
<dbReference type="EMBL" id="LFTY01000001">
    <property type="protein sequence ID" value="KMW60155.1"/>
    <property type="molecule type" value="Genomic_DNA"/>
</dbReference>
<dbReference type="RefSeq" id="WP_049641268.1">
    <property type="nucleotide sequence ID" value="NZ_LFTY01000001.1"/>
</dbReference>
<feature type="region of interest" description="Disordered" evidence="1">
    <location>
        <begin position="29"/>
        <end position="72"/>
    </location>
</feature>
<dbReference type="InterPro" id="IPR021395">
    <property type="entry name" value="DUF3035"/>
</dbReference>